<gene>
    <name evidence="7" type="primary">cwhA</name>
    <name evidence="7" type="ORF">ERS852382_01518</name>
</gene>
<evidence type="ECO:0000256" key="2">
    <source>
        <dbReference type="ARBA" id="ARBA00011901"/>
    </source>
</evidence>
<keyword evidence="5" id="KW-0175">Coiled coil</keyword>
<comment type="catalytic activity">
    <reaction evidence="1">
        <text>Hydrolyzes the link between N-acetylmuramoyl residues and L-amino acid residues in certain cell-wall glycopeptides.</text>
        <dbReference type="EC" id="3.5.1.28"/>
    </reaction>
</comment>
<dbReference type="SMART" id="SM00644">
    <property type="entry name" value="Ami_2"/>
    <property type="match status" value="1"/>
</dbReference>
<evidence type="ECO:0000256" key="4">
    <source>
        <dbReference type="ARBA" id="ARBA00023316"/>
    </source>
</evidence>
<dbReference type="PANTHER" id="PTHR30417">
    <property type="entry name" value="N-ACETYLMURAMOYL-L-ALANINE AMIDASE AMID"/>
    <property type="match status" value="1"/>
</dbReference>
<dbReference type="SUPFAM" id="SSF55846">
    <property type="entry name" value="N-acetylmuramoyl-L-alanine amidase-like"/>
    <property type="match status" value="1"/>
</dbReference>
<protein>
    <recommendedName>
        <fullName evidence="2">N-acetylmuramoyl-L-alanine amidase</fullName>
        <ecNumber evidence="2">3.5.1.28</ecNumber>
    </recommendedName>
</protein>
<reference evidence="7 8" key="1">
    <citation type="submission" date="2015-09" db="EMBL/GenBank/DDBJ databases">
        <authorList>
            <consortium name="Pathogen Informatics"/>
        </authorList>
    </citation>
    <scope>NUCLEOTIDE SEQUENCE [LARGE SCALE GENOMIC DNA]</scope>
    <source>
        <strain evidence="7 8">2789STDY5608824</strain>
    </source>
</reference>
<dbReference type="EC" id="3.5.1.28" evidence="2"/>
<dbReference type="Pfam" id="PF01510">
    <property type="entry name" value="Amidase_2"/>
    <property type="match status" value="1"/>
</dbReference>
<keyword evidence="4" id="KW-0961">Cell wall biogenesis/degradation</keyword>
<dbReference type="Proteomes" id="UP000095647">
    <property type="component" value="Unassembled WGS sequence"/>
</dbReference>
<dbReference type="GO" id="GO:0008745">
    <property type="term" value="F:N-acetylmuramoyl-L-alanine amidase activity"/>
    <property type="evidence" value="ECO:0007669"/>
    <property type="project" value="UniProtKB-EC"/>
</dbReference>
<dbReference type="EMBL" id="CYYI01000005">
    <property type="protein sequence ID" value="CUN85678.1"/>
    <property type="molecule type" value="Genomic_DNA"/>
</dbReference>
<evidence type="ECO:0000256" key="1">
    <source>
        <dbReference type="ARBA" id="ARBA00001561"/>
    </source>
</evidence>
<evidence type="ECO:0000259" key="6">
    <source>
        <dbReference type="SMART" id="SM00644"/>
    </source>
</evidence>
<evidence type="ECO:0000256" key="5">
    <source>
        <dbReference type="SAM" id="Coils"/>
    </source>
</evidence>
<dbReference type="GO" id="GO:0009253">
    <property type="term" value="P:peptidoglycan catabolic process"/>
    <property type="evidence" value="ECO:0007669"/>
    <property type="project" value="InterPro"/>
</dbReference>
<dbReference type="GO" id="GO:0009254">
    <property type="term" value="P:peptidoglycan turnover"/>
    <property type="evidence" value="ECO:0007669"/>
    <property type="project" value="TreeGrafter"/>
</dbReference>
<dbReference type="PANTHER" id="PTHR30417:SF1">
    <property type="entry name" value="N-ACETYLMURAMOYL-L-ALANINE AMIDASE AMID"/>
    <property type="match status" value="1"/>
</dbReference>
<dbReference type="InterPro" id="IPR036505">
    <property type="entry name" value="Amidase/PGRP_sf"/>
</dbReference>
<evidence type="ECO:0000256" key="3">
    <source>
        <dbReference type="ARBA" id="ARBA00022801"/>
    </source>
</evidence>
<keyword evidence="3 7" id="KW-0378">Hydrolase</keyword>
<evidence type="ECO:0000313" key="8">
    <source>
        <dbReference type="Proteomes" id="UP000095647"/>
    </source>
</evidence>
<dbReference type="AlphaFoldDB" id="A0A174ADT9"/>
<feature type="coiled-coil region" evidence="5">
    <location>
        <begin position="236"/>
        <end position="263"/>
    </location>
</feature>
<accession>A0A174ADT9</accession>
<dbReference type="Gene3D" id="3.40.80.10">
    <property type="entry name" value="Peptidoglycan recognition protein-like"/>
    <property type="match status" value="1"/>
</dbReference>
<dbReference type="InterPro" id="IPR002502">
    <property type="entry name" value="Amidase_domain"/>
</dbReference>
<sequence>MSDIIWKGSPNHYVGRNGYGVTHITLHIMVGYLAGTDATFASQSSRASAHYGIGATGEIHQYVSELDGSYSDANWASNNSTISIEHEGGMANGAVCTQECIDASARLCADIARRYGWTKLWHDGLKGNVWLHREIPGTDHLSCPDLAPNGLPYKQIIDKANQILEGGSMSNAGDEVWNWAYKPNGKNATPGGNMYNLLNYELPKRIRDSIMQYSYKGSAPGGNIYNTICFEIPGMLKHLTKTIETQQQQISELSEKISKLEGTTK</sequence>
<dbReference type="CDD" id="cd06583">
    <property type="entry name" value="PGRP"/>
    <property type="match status" value="1"/>
</dbReference>
<evidence type="ECO:0000313" key="7">
    <source>
        <dbReference type="EMBL" id="CUN85678.1"/>
    </source>
</evidence>
<dbReference type="GO" id="GO:0071555">
    <property type="term" value="P:cell wall organization"/>
    <property type="evidence" value="ECO:0007669"/>
    <property type="project" value="UniProtKB-KW"/>
</dbReference>
<proteinExistence type="predicted"/>
<name>A0A174ADT9_BIFAD</name>
<dbReference type="RefSeq" id="WP_081028328.1">
    <property type="nucleotide sequence ID" value="NZ_CYYI01000005.1"/>
</dbReference>
<feature type="domain" description="N-acetylmuramoyl-L-alanine amidase" evidence="6">
    <location>
        <begin position="9"/>
        <end position="141"/>
    </location>
</feature>
<dbReference type="InterPro" id="IPR051206">
    <property type="entry name" value="NAMLAA_amidase_2"/>
</dbReference>
<organism evidence="7 8">
    <name type="scientific">Bifidobacterium adolescentis</name>
    <dbReference type="NCBI Taxonomy" id="1680"/>
    <lineage>
        <taxon>Bacteria</taxon>
        <taxon>Bacillati</taxon>
        <taxon>Actinomycetota</taxon>
        <taxon>Actinomycetes</taxon>
        <taxon>Bifidobacteriales</taxon>
        <taxon>Bifidobacteriaceae</taxon>
        <taxon>Bifidobacterium</taxon>
    </lineage>
</organism>